<dbReference type="AlphaFoldDB" id="A0A6C0LUC8"/>
<proteinExistence type="predicted"/>
<reference evidence="1" key="1">
    <citation type="journal article" date="2020" name="Nature">
        <title>Giant virus diversity and host interactions through global metagenomics.</title>
        <authorList>
            <person name="Schulz F."/>
            <person name="Roux S."/>
            <person name="Paez-Espino D."/>
            <person name="Jungbluth S."/>
            <person name="Walsh D.A."/>
            <person name="Denef V.J."/>
            <person name="McMahon K.D."/>
            <person name="Konstantinidis K.T."/>
            <person name="Eloe-Fadrosh E.A."/>
            <person name="Kyrpides N.C."/>
            <person name="Woyke T."/>
        </authorList>
    </citation>
    <scope>NUCLEOTIDE SEQUENCE</scope>
    <source>
        <strain evidence="1">GVMAG-S-1016713-123</strain>
    </source>
</reference>
<sequence length="1033" mass="110710">MSGTFNLPQTLLGGEAFVSLAELVADLTEKKDLSSGAEVGVGMTYTEMANLVDAFGLPTMVKLARKDKLDVSASSLMYALPMDKIQALSAPVVIGRDLGVDLATSDGETLAAGSDKLIAALFKGYADISTNMTGEDNEIVNDLSVALGSGYEFPNGPKLNAINWTDLSSVSTAKNIRFDSASAVSDVSAIFDLFHTGSNTERELNYVTGADPSLNFDIGTDSAVTEHNHANRSRDYLNFLNLMTPIPSFKEIKEISARMDNSFCVGPYLEAGLFKNEVGLGKTYLTTAAALKNEIRYGATGISTRVNQMSVNPGVAAANLPNLTNEFAIMKNYGFTSSKVADAYAAELAYGLVAATGVAGTSAVPGVSIQAIQDNFALVFGSTGGLVDQVTDYGAIEVFDDSEGFKYADISRATGIASFADFIAQVKAFIESDPDHNWSSQGIVAPTTYIGSAKETWDKHKARLASDPRLSKFVPLSAAKDEALRILLESTDNVHNNYAKNDISLSFGSGAAGAILDVNGKLVNVDGTDLGNTIFALAAKHGWTDYRDIIGDRNGSSLFMMDDVYNVRSRIPELDMVGNTTNVTDLEFAKLKNAGLAAGRHVLQNNKLHQTFAADSPDGIISNFSANDISLSTYFTPANFQSMFFDYTDLQHTANVALRYFDLSSVGSSAADISANMYMVNGVTVFRNTFRHLDADIQVRPTKYDVSSQEHPLDWVYGVLVKGSFQTAKQALAEITSWSPVPPALYVDVSDVTGFVENATRITRQTAAGVLGYVDADAEYDNRSLPGCMTHVMANYLIRKDSSDEHLIEDHEIIDLLELHPDETIKALSTLSTGADTTGEVTLNTITHWTGSAATSIAVSTTSSTEVLTRRILKLLVVYGKSVGLFNTILGTKGPRVAIDSYEEEVIEWADKTDNTLALFGEGNSAFLANQHLSYWIPYLQQFTPAQIANEVALDDDILNTSAQAQTLMLGLLLAATKGNLGSSSVNGAATRVAGLNAFYDAGVPKAFIDIAWTAKGTNTFTNLSGSKYGADM</sequence>
<organism evidence="1">
    <name type="scientific">viral metagenome</name>
    <dbReference type="NCBI Taxonomy" id="1070528"/>
    <lineage>
        <taxon>unclassified sequences</taxon>
        <taxon>metagenomes</taxon>
        <taxon>organismal metagenomes</taxon>
    </lineage>
</organism>
<protein>
    <submittedName>
        <fullName evidence="1">Uncharacterized protein</fullName>
    </submittedName>
</protein>
<evidence type="ECO:0000313" key="1">
    <source>
        <dbReference type="EMBL" id="QHU34446.1"/>
    </source>
</evidence>
<accession>A0A6C0LUC8</accession>
<name>A0A6C0LUC8_9ZZZZ</name>
<dbReference type="EMBL" id="MN740570">
    <property type="protein sequence ID" value="QHU34446.1"/>
    <property type="molecule type" value="Genomic_DNA"/>
</dbReference>